<keyword evidence="6 7" id="KW-0720">Serine protease</keyword>
<evidence type="ECO:0000256" key="7">
    <source>
        <dbReference type="PIRNR" id="PIRNR036421"/>
    </source>
</evidence>
<dbReference type="RefSeq" id="WP_054021764.1">
    <property type="nucleotide sequence ID" value="NZ_BBYR01000059.1"/>
</dbReference>
<feature type="site" description="Transition state stabilizer; via amide nitrogen" evidence="9">
    <location>
        <position position="974"/>
    </location>
</feature>
<feature type="domain" description="Tail specific protease" evidence="11">
    <location>
        <begin position="852"/>
        <end position="1042"/>
    </location>
</feature>
<evidence type="ECO:0000256" key="1">
    <source>
        <dbReference type="ARBA" id="ARBA00004496"/>
    </source>
</evidence>
<evidence type="ECO:0000259" key="11">
    <source>
        <dbReference type="SMART" id="SM00245"/>
    </source>
</evidence>
<dbReference type="PANTHER" id="PTHR43253">
    <property type="entry name" value="TRICORN PROTEASE HOMOLOG 2-RELATED"/>
    <property type="match status" value="1"/>
</dbReference>
<dbReference type="SMART" id="SM00245">
    <property type="entry name" value="TSPc"/>
    <property type="match status" value="1"/>
</dbReference>
<protein>
    <recommendedName>
        <fullName evidence="7">Tricorn protease homolog</fullName>
        <ecNumber evidence="7">3.4.21.-</ecNumber>
    </recommendedName>
</protein>
<name>A0A0K8P6L7_PISS1</name>
<evidence type="ECO:0000313" key="12">
    <source>
        <dbReference type="EMBL" id="GAP37860.1"/>
    </source>
</evidence>
<dbReference type="InterPro" id="IPR036034">
    <property type="entry name" value="PDZ_sf"/>
</dbReference>
<dbReference type="OrthoDB" id="9758793at2"/>
<dbReference type="Gene3D" id="3.90.226.10">
    <property type="entry name" value="2-enoyl-CoA Hydratase, Chain A, domain 1"/>
    <property type="match status" value="1"/>
</dbReference>
<evidence type="ECO:0000256" key="8">
    <source>
        <dbReference type="PIRSR" id="PIRSR036421-1"/>
    </source>
</evidence>
<dbReference type="Pfam" id="PF03572">
    <property type="entry name" value="Peptidase_S41"/>
    <property type="match status" value="1"/>
</dbReference>
<dbReference type="PIRSF" id="PIRSF036421">
    <property type="entry name" value="Tricorn_protease"/>
    <property type="match status" value="1"/>
</dbReference>
<dbReference type="InterPro" id="IPR005151">
    <property type="entry name" value="Tail-specific_protease"/>
</dbReference>
<dbReference type="Gene3D" id="3.30.750.44">
    <property type="match status" value="1"/>
</dbReference>
<dbReference type="Pfam" id="PF26550">
    <property type="entry name" value="Tricorn_2nd"/>
    <property type="match status" value="1"/>
</dbReference>
<dbReference type="InterPro" id="IPR015943">
    <property type="entry name" value="WD40/YVTN_repeat-like_dom_sf"/>
</dbReference>
<evidence type="ECO:0000313" key="13">
    <source>
        <dbReference type="Proteomes" id="UP000037660"/>
    </source>
</evidence>
<organism evidence="12 13">
    <name type="scientific">Piscinibacter sakaiensis</name>
    <name type="common">Ideonella sakaiensis</name>
    <dbReference type="NCBI Taxonomy" id="1547922"/>
    <lineage>
        <taxon>Bacteria</taxon>
        <taxon>Pseudomonadati</taxon>
        <taxon>Pseudomonadota</taxon>
        <taxon>Betaproteobacteria</taxon>
        <taxon>Burkholderiales</taxon>
        <taxon>Sphaerotilaceae</taxon>
        <taxon>Piscinibacter</taxon>
    </lineage>
</organism>
<reference evidence="12 13" key="2">
    <citation type="journal article" date="2016" name="Science">
        <title>A bacterium that degrades and assimilates poly(ethylene terephthalate).</title>
        <authorList>
            <person name="Yoshida S."/>
            <person name="Hiraga K."/>
            <person name="Takehana T."/>
            <person name="Taniguchi I."/>
            <person name="Yamaji H."/>
            <person name="Maeda Y."/>
            <person name="Toyohara K."/>
            <person name="Miyamoto K."/>
            <person name="Kimura Y."/>
            <person name="Oda K."/>
        </authorList>
    </citation>
    <scope>NUCLEOTIDE SEQUENCE [LARGE SCALE GENOMIC DNA]</scope>
    <source>
        <strain evidence="13">NBRC 110686 / TISTR 2288 / 201-F6</strain>
    </source>
</reference>
<comment type="function">
    <text evidence="7">Degrades oligopeptides.</text>
</comment>
<evidence type="ECO:0000256" key="6">
    <source>
        <dbReference type="ARBA" id="ARBA00022825"/>
    </source>
</evidence>
<dbReference type="SUPFAM" id="SSF52096">
    <property type="entry name" value="ClpP/crotonase"/>
    <property type="match status" value="1"/>
</dbReference>
<dbReference type="STRING" id="1547922.ISF6_3805"/>
<evidence type="ECO:0000256" key="4">
    <source>
        <dbReference type="ARBA" id="ARBA00022670"/>
    </source>
</evidence>
<dbReference type="Pfam" id="PF14685">
    <property type="entry name" value="PDZ_Tricorn"/>
    <property type="match status" value="1"/>
</dbReference>
<comment type="caution">
    <text evidence="12">The sequence shown here is derived from an EMBL/GenBank/DDBJ whole genome shotgun (WGS) entry which is preliminary data.</text>
</comment>
<feature type="active site" description="Charge relay system" evidence="8">
    <location>
        <position position="735"/>
    </location>
</feature>
<dbReference type="Proteomes" id="UP000037660">
    <property type="component" value="Unassembled WGS sequence"/>
</dbReference>
<dbReference type="InterPro" id="IPR028204">
    <property type="entry name" value="Tricorn_C1"/>
</dbReference>
<dbReference type="PANTHER" id="PTHR43253:SF1">
    <property type="entry name" value="TRICORN PROTEASE HOMOLOG 2-RELATED"/>
    <property type="match status" value="1"/>
</dbReference>
<dbReference type="GO" id="GO:0005737">
    <property type="term" value="C:cytoplasm"/>
    <property type="evidence" value="ECO:0007669"/>
    <property type="project" value="UniProtKB-SubCell"/>
</dbReference>
<keyword evidence="4 7" id="KW-0645">Protease</keyword>
<dbReference type="InterPro" id="IPR029045">
    <property type="entry name" value="ClpP/crotonase-like_dom_sf"/>
</dbReference>
<feature type="region of interest" description="Disordered" evidence="10">
    <location>
        <begin position="1068"/>
        <end position="1092"/>
    </location>
</feature>
<comment type="subcellular location">
    <subcellularLocation>
        <location evidence="1 7">Cytoplasm</location>
    </subcellularLocation>
</comment>
<dbReference type="EC" id="3.4.21.-" evidence="7"/>
<feature type="active site" description="Charge relay system" evidence="8">
    <location>
        <position position="1031"/>
    </location>
</feature>
<dbReference type="Pfam" id="PF26549">
    <property type="entry name" value="Tricorn_N"/>
    <property type="match status" value="1"/>
</dbReference>
<dbReference type="AlphaFoldDB" id="A0A0K8P6L7"/>
<dbReference type="Pfam" id="PF14684">
    <property type="entry name" value="Tricorn_C1"/>
    <property type="match status" value="1"/>
</dbReference>
<feature type="active site" description="Nucleophile" evidence="8">
    <location>
        <position position="973"/>
    </location>
</feature>
<evidence type="ECO:0000256" key="2">
    <source>
        <dbReference type="ARBA" id="ARBA00008524"/>
    </source>
</evidence>
<keyword evidence="5 7" id="KW-0378">Hydrolase</keyword>
<sequence>MPDPAYLRQPSLQGDTVVFVSDDDLWLARLGSGTALAHRLTAGRGEPATPCLSPDGRWIAYVSRDERHPEVTLLPTDGGAARRLTWLGPDVMVRGWTPRGHVLFVSTHGQPFFRNYRAWTIDPAGGEPQLLPLGQVNHLDHDLEHPLHRRVIGRNTADPARWKRYRGGTVGQIWVDEHANQQFRRLALPGNLSAPMWLGGRLYFLSDADGVGNLHSCRPDGSDLQRHTDHEAFYARHAQCDGARIVYQCGGDLWRYDPASDASERLDIVLPGDRAQTARRFVPAAEHLGTLHLHPQGHSLALEARGQCLTMPLWDGAVHRHGPAEGARLRHGQWLADGRSLVVVSDASGEEQLEVHVDGAAHPLPGDIGRVTELLAAPQGRRVALANHRNELWLVELAPDAGEARDAAVFTRLGQSGAGRYEDLAWSPDGAWLACSAATSARQRAIQLVRVADGHAVLATAPAFRDRAPAFDPAGRYLYFLSARSFDPVADAVNFDFGFPRAVRPYLVALQAGGPPPFDAPPRGLQAEPPAAATATATAPALAIDLEGLAERVAAFPVPEGRYGRIAGVAGGKVVWTLRPVVGTHGRGGHPDGAGPLQQFDFASGRVETLLASVEDFVLAADHVSLLARDGPRLRAIAADRRPEPEALAETAPSRRSGWIDLARVRVAVQPRAEWRQMLREVWRLQRDQFWAADLSGVDWDAAWAQYAPLLERVATRGEFSDLVWELQGELGTSHAYEWGGDHRQPPWGALGQLAARWRWADAGAPRGAPAGAALPAGWELTQIERGDPWEADADSPLHALGVEAQPGERIVSVNGQPLDRRHPPSSALVDQAGCRVALGLAGLGPDGRPRSREVLVRTLRDAAPVHYRAWVDGRRRWVHDQSQGRVGYLHLPDMGAAGYAEFHRAFLAECDRAGLVVDLRYNRGGMVSSLLLGKLARRRIGLCRPRWAEPIPYPEDSVAGPMVALANEHAGSDGDIFSHGFKAMGLGPLVGTRTWGGVVGIEPRHRLVDGSETTQPEYAFWFRDLGWDLENHGTEPDIVVDNAPQDHAAGRDVQLEVALAECLRRIDEAEPAPRPGAEPRRARPPLPPRRR</sequence>
<proteinExistence type="inferred from homology"/>
<dbReference type="InterPro" id="IPR029414">
    <property type="entry name" value="Tricorn_PDZ"/>
</dbReference>
<evidence type="ECO:0000256" key="9">
    <source>
        <dbReference type="PIRSR" id="PIRSR036421-3"/>
    </source>
</evidence>
<dbReference type="CDD" id="cd07562">
    <property type="entry name" value="Peptidase_S41_TRI"/>
    <property type="match status" value="1"/>
</dbReference>
<dbReference type="Gene3D" id="2.120.10.60">
    <property type="entry name" value="Tricorn protease N-terminal domain"/>
    <property type="match status" value="1"/>
</dbReference>
<dbReference type="Gene3D" id="2.30.42.10">
    <property type="match status" value="1"/>
</dbReference>
<evidence type="ECO:0000256" key="3">
    <source>
        <dbReference type="ARBA" id="ARBA00022490"/>
    </source>
</evidence>
<dbReference type="SUPFAM" id="SSF69304">
    <property type="entry name" value="Tricorn protease N-terminal domain"/>
    <property type="match status" value="1"/>
</dbReference>
<dbReference type="InterPro" id="IPR012393">
    <property type="entry name" value="Tricorn_protease"/>
</dbReference>
<dbReference type="GO" id="GO:0008236">
    <property type="term" value="F:serine-type peptidase activity"/>
    <property type="evidence" value="ECO:0007669"/>
    <property type="project" value="UniProtKB-UniRule"/>
</dbReference>
<dbReference type="SUPFAM" id="SSF50156">
    <property type="entry name" value="PDZ domain-like"/>
    <property type="match status" value="1"/>
</dbReference>
<keyword evidence="13" id="KW-1185">Reference proteome</keyword>
<dbReference type="EMBL" id="BBYR01000059">
    <property type="protein sequence ID" value="GAP37860.1"/>
    <property type="molecule type" value="Genomic_DNA"/>
</dbReference>
<dbReference type="SUPFAM" id="SSF82171">
    <property type="entry name" value="DPP6 N-terminal domain-like"/>
    <property type="match status" value="1"/>
</dbReference>
<gene>
    <name evidence="12" type="ORF">ISF6_3805</name>
</gene>
<dbReference type="GO" id="GO:0006508">
    <property type="term" value="P:proteolysis"/>
    <property type="evidence" value="ECO:0007669"/>
    <property type="project" value="UniProtKB-UniRule"/>
</dbReference>
<accession>A0A0K8P6L7</accession>
<dbReference type="Gene3D" id="2.130.10.10">
    <property type="entry name" value="YVTN repeat-like/Quinoprotein amine dehydrogenase"/>
    <property type="match status" value="1"/>
</dbReference>
<reference evidence="13" key="1">
    <citation type="submission" date="2015-07" db="EMBL/GenBank/DDBJ databases">
        <title>Discovery of a poly(ethylene terephthalate assimilation.</title>
        <authorList>
            <person name="Yoshida S."/>
            <person name="Hiraga K."/>
            <person name="Takehana T."/>
            <person name="Taniguchi I."/>
            <person name="Yamaji H."/>
            <person name="Maeda Y."/>
            <person name="Toyohara K."/>
            <person name="Miyamoto K."/>
            <person name="Kimura Y."/>
            <person name="Oda K."/>
        </authorList>
    </citation>
    <scope>NUCLEOTIDE SEQUENCE [LARGE SCALE GENOMIC DNA]</scope>
    <source>
        <strain evidence="13">NBRC 110686 / TISTR 2288 / 201-F6</strain>
    </source>
</reference>
<keyword evidence="3 7" id="KW-0963">Cytoplasm</keyword>
<evidence type="ECO:0000256" key="5">
    <source>
        <dbReference type="ARBA" id="ARBA00022801"/>
    </source>
</evidence>
<evidence type="ECO:0000256" key="10">
    <source>
        <dbReference type="SAM" id="MobiDB-lite"/>
    </source>
</evidence>
<comment type="similarity">
    <text evidence="2 7">Belongs to the peptidase S41B family.</text>
</comment>